<protein>
    <submittedName>
        <fullName evidence="6">E3 ubiquitin-protein ligase sina</fullName>
    </submittedName>
</protein>
<dbReference type="Pfam" id="PF21362">
    <property type="entry name" value="Sina_RING"/>
    <property type="match status" value="1"/>
</dbReference>
<keyword evidence="7" id="KW-1185">Reference proteome</keyword>
<dbReference type="GO" id="GO:0031624">
    <property type="term" value="F:ubiquitin conjugating enzyme binding"/>
    <property type="evidence" value="ECO:0007669"/>
    <property type="project" value="TreeGrafter"/>
</dbReference>
<accession>A0A1D2MWE7</accession>
<gene>
    <name evidence="6" type="ORF">Ocin01_09306</name>
</gene>
<dbReference type="Gene3D" id="3.30.40.10">
    <property type="entry name" value="Zinc/RING finger domain, C3HC4 (zinc finger)"/>
    <property type="match status" value="2"/>
</dbReference>
<dbReference type="STRING" id="48709.A0A1D2MWE7"/>
<evidence type="ECO:0000256" key="3">
    <source>
        <dbReference type="ARBA" id="ARBA00022833"/>
    </source>
</evidence>
<dbReference type="AlphaFoldDB" id="A0A1D2MWE7"/>
<keyword evidence="2" id="KW-0863">Zinc-finger</keyword>
<feature type="domain" description="E3 ubiquitin-protein ligase Sina-like RING finger" evidence="5">
    <location>
        <begin position="18"/>
        <end position="52"/>
    </location>
</feature>
<dbReference type="InterPro" id="IPR013083">
    <property type="entry name" value="Znf_RING/FYVE/PHD"/>
</dbReference>
<dbReference type="GO" id="GO:0008270">
    <property type="term" value="F:zinc ion binding"/>
    <property type="evidence" value="ECO:0007669"/>
    <property type="project" value="UniProtKB-KW"/>
</dbReference>
<dbReference type="EMBL" id="LJIJ01000449">
    <property type="protein sequence ID" value="ODM97373.1"/>
    <property type="molecule type" value="Genomic_DNA"/>
</dbReference>
<comment type="caution">
    <text evidence="6">The sequence shown here is derived from an EMBL/GenBank/DDBJ whole genome shotgun (WGS) entry which is preliminary data.</text>
</comment>
<reference evidence="6 7" key="1">
    <citation type="journal article" date="2016" name="Genome Biol. Evol.">
        <title>Gene Family Evolution Reflects Adaptation to Soil Environmental Stressors in the Genome of the Collembolan Orchesella cincta.</title>
        <authorList>
            <person name="Faddeeva-Vakhrusheva A."/>
            <person name="Derks M.F."/>
            <person name="Anvar S.Y."/>
            <person name="Agamennone V."/>
            <person name="Suring W."/>
            <person name="Smit S."/>
            <person name="van Straalen N.M."/>
            <person name="Roelofs D."/>
        </authorList>
    </citation>
    <scope>NUCLEOTIDE SEQUENCE [LARGE SCALE GENOMIC DNA]</scope>
    <source>
        <tissue evidence="6">Mixed pool</tissue>
    </source>
</reference>
<evidence type="ECO:0000256" key="1">
    <source>
        <dbReference type="ARBA" id="ARBA00022723"/>
    </source>
</evidence>
<keyword evidence="4" id="KW-0812">Transmembrane</keyword>
<dbReference type="PANTHER" id="PTHR45877">
    <property type="entry name" value="E3 UBIQUITIN-PROTEIN LIGASE SIAH2"/>
    <property type="match status" value="1"/>
</dbReference>
<keyword evidence="4" id="KW-0472">Membrane</keyword>
<sequence>MEVEKLISIDDLIKTLECPVCYEFPAPPIYSCERGHFTCSSCMRFLKSCSICRARFTIARNYALEAIIEGSYFKCRNAYAGCNKVIKGDKLNSHTMKCLFRSFDCTEPLCSKKNLLPSEYLQHMMRNHYAIGCQEKLKNGKVTVTFIGMADQRYKPCYVNVIHPNSKVVTFFVFSRSFRSFTYNWATCPHPEYVSLYEVRFSLQGERDVKNLSIQWTLPVLPVSTNFYEIRDSGLCAAIPDAHLVPFYRKNSNIWNLKVELIQKEIEPQSPCRLCNKTKILIQFFILAILFAVFLLFFLPPCKIKNPTKIYSYSYGLTENELHSYKTNKVIVEIPEFDRNPNVVNNTLPNKCYLRYF</sequence>
<evidence type="ECO:0000256" key="2">
    <source>
        <dbReference type="ARBA" id="ARBA00022771"/>
    </source>
</evidence>
<dbReference type="SUPFAM" id="SSF49599">
    <property type="entry name" value="TRAF domain-like"/>
    <property type="match status" value="1"/>
</dbReference>
<dbReference type="InterPro" id="IPR004162">
    <property type="entry name" value="SINA-like_animal"/>
</dbReference>
<dbReference type="Proteomes" id="UP000094527">
    <property type="component" value="Unassembled WGS sequence"/>
</dbReference>
<name>A0A1D2MWE7_ORCCI</name>
<dbReference type="GO" id="GO:0061630">
    <property type="term" value="F:ubiquitin protein ligase activity"/>
    <property type="evidence" value="ECO:0007669"/>
    <property type="project" value="TreeGrafter"/>
</dbReference>
<keyword evidence="1" id="KW-0479">Metal-binding</keyword>
<dbReference type="GO" id="GO:0043161">
    <property type="term" value="P:proteasome-mediated ubiquitin-dependent protein catabolic process"/>
    <property type="evidence" value="ECO:0007669"/>
    <property type="project" value="TreeGrafter"/>
</dbReference>
<dbReference type="OrthoDB" id="6677380at2759"/>
<dbReference type="InterPro" id="IPR049548">
    <property type="entry name" value="Sina-like_RING"/>
</dbReference>
<organism evidence="6 7">
    <name type="scientific">Orchesella cincta</name>
    <name type="common">Springtail</name>
    <name type="synonym">Podura cincta</name>
    <dbReference type="NCBI Taxonomy" id="48709"/>
    <lineage>
        <taxon>Eukaryota</taxon>
        <taxon>Metazoa</taxon>
        <taxon>Ecdysozoa</taxon>
        <taxon>Arthropoda</taxon>
        <taxon>Hexapoda</taxon>
        <taxon>Collembola</taxon>
        <taxon>Entomobryomorpha</taxon>
        <taxon>Entomobryoidea</taxon>
        <taxon>Orchesellidae</taxon>
        <taxon>Orchesellinae</taxon>
        <taxon>Orchesella</taxon>
    </lineage>
</organism>
<keyword evidence="3" id="KW-0862">Zinc</keyword>
<evidence type="ECO:0000313" key="7">
    <source>
        <dbReference type="Proteomes" id="UP000094527"/>
    </source>
</evidence>
<proteinExistence type="predicted"/>
<keyword evidence="4" id="KW-1133">Transmembrane helix</keyword>
<evidence type="ECO:0000259" key="5">
    <source>
        <dbReference type="Pfam" id="PF21362"/>
    </source>
</evidence>
<evidence type="ECO:0000256" key="4">
    <source>
        <dbReference type="SAM" id="Phobius"/>
    </source>
</evidence>
<dbReference type="GO" id="GO:0005737">
    <property type="term" value="C:cytoplasm"/>
    <property type="evidence" value="ECO:0007669"/>
    <property type="project" value="TreeGrafter"/>
</dbReference>
<dbReference type="PANTHER" id="PTHR45877:SF2">
    <property type="entry name" value="E3 UBIQUITIN-PROTEIN LIGASE SINA-RELATED"/>
    <property type="match status" value="1"/>
</dbReference>
<evidence type="ECO:0000313" key="6">
    <source>
        <dbReference type="EMBL" id="ODM97373.1"/>
    </source>
</evidence>
<feature type="transmembrane region" description="Helical" evidence="4">
    <location>
        <begin position="280"/>
        <end position="299"/>
    </location>
</feature>
<dbReference type="SUPFAM" id="SSF57850">
    <property type="entry name" value="RING/U-box"/>
    <property type="match status" value="1"/>
</dbReference>